<proteinExistence type="predicted"/>
<evidence type="ECO:0000313" key="2">
    <source>
        <dbReference type="Proteomes" id="UP001370100"/>
    </source>
</evidence>
<organism evidence="1 2">
    <name type="scientific">Actinomycetospora aeridis</name>
    <dbReference type="NCBI Taxonomy" id="3129231"/>
    <lineage>
        <taxon>Bacteria</taxon>
        <taxon>Bacillati</taxon>
        <taxon>Actinomycetota</taxon>
        <taxon>Actinomycetes</taxon>
        <taxon>Pseudonocardiales</taxon>
        <taxon>Pseudonocardiaceae</taxon>
        <taxon>Actinomycetospora</taxon>
    </lineage>
</organism>
<reference evidence="1 2" key="1">
    <citation type="submission" date="2024-03" db="EMBL/GenBank/DDBJ databases">
        <title>Actinomycetospora sp. OC33-EN06, a novel actinomycete isolated from wild orchid (Aerides multiflora).</title>
        <authorList>
            <person name="Suriyachadkun C."/>
        </authorList>
    </citation>
    <scope>NUCLEOTIDE SEQUENCE [LARGE SCALE GENOMIC DNA]</scope>
    <source>
        <strain evidence="1 2">OC33-EN06</strain>
    </source>
</reference>
<comment type="caution">
    <text evidence="1">The sequence shown here is derived from an EMBL/GenBank/DDBJ whole genome shotgun (WGS) entry which is preliminary data.</text>
</comment>
<evidence type="ECO:0000313" key="1">
    <source>
        <dbReference type="EMBL" id="MEJ2885534.1"/>
    </source>
</evidence>
<gene>
    <name evidence="1" type="ORF">WCD41_03665</name>
</gene>
<dbReference type="Proteomes" id="UP001370100">
    <property type="component" value="Unassembled WGS sequence"/>
</dbReference>
<sequence length="46" mass="4652">MALPARVADLASYDVLLSVAELGSMGRAAAAHARPGGHGSPRPAPW</sequence>
<keyword evidence="2" id="KW-1185">Reference proteome</keyword>
<accession>A0ABU8N240</accession>
<dbReference type="EMBL" id="JBBEGL010000001">
    <property type="protein sequence ID" value="MEJ2885534.1"/>
    <property type="molecule type" value="Genomic_DNA"/>
</dbReference>
<protein>
    <submittedName>
        <fullName evidence="1">Uncharacterized protein</fullName>
    </submittedName>
</protein>
<dbReference type="RefSeq" id="WP_337712011.1">
    <property type="nucleotide sequence ID" value="NZ_JBBEGL010000001.1"/>
</dbReference>
<name>A0ABU8N240_9PSEU</name>